<dbReference type="EMBL" id="KN817583">
    <property type="protein sequence ID" value="KJA18948.1"/>
    <property type="molecule type" value="Genomic_DNA"/>
</dbReference>
<protein>
    <submittedName>
        <fullName evidence="2">Uncharacterized protein</fullName>
    </submittedName>
</protein>
<feature type="region of interest" description="Disordered" evidence="1">
    <location>
        <begin position="1"/>
        <end position="61"/>
    </location>
</feature>
<organism evidence="2 3">
    <name type="scientific">Hypholoma sublateritium (strain FD-334 SS-4)</name>
    <dbReference type="NCBI Taxonomy" id="945553"/>
    <lineage>
        <taxon>Eukaryota</taxon>
        <taxon>Fungi</taxon>
        <taxon>Dikarya</taxon>
        <taxon>Basidiomycota</taxon>
        <taxon>Agaricomycotina</taxon>
        <taxon>Agaricomycetes</taxon>
        <taxon>Agaricomycetidae</taxon>
        <taxon>Agaricales</taxon>
        <taxon>Agaricineae</taxon>
        <taxon>Strophariaceae</taxon>
        <taxon>Hypholoma</taxon>
    </lineage>
</organism>
<dbReference type="Proteomes" id="UP000054270">
    <property type="component" value="Unassembled WGS sequence"/>
</dbReference>
<accession>A0A0D2M6V1</accession>
<gene>
    <name evidence="2" type="ORF">HYPSUDRAFT_89722</name>
</gene>
<evidence type="ECO:0000256" key="1">
    <source>
        <dbReference type="SAM" id="MobiDB-lite"/>
    </source>
</evidence>
<reference evidence="3" key="1">
    <citation type="submission" date="2014-04" db="EMBL/GenBank/DDBJ databases">
        <title>Evolutionary Origins and Diversification of the Mycorrhizal Mutualists.</title>
        <authorList>
            <consortium name="DOE Joint Genome Institute"/>
            <consortium name="Mycorrhizal Genomics Consortium"/>
            <person name="Kohler A."/>
            <person name="Kuo A."/>
            <person name="Nagy L.G."/>
            <person name="Floudas D."/>
            <person name="Copeland A."/>
            <person name="Barry K.W."/>
            <person name="Cichocki N."/>
            <person name="Veneault-Fourrey C."/>
            <person name="LaButti K."/>
            <person name="Lindquist E.A."/>
            <person name="Lipzen A."/>
            <person name="Lundell T."/>
            <person name="Morin E."/>
            <person name="Murat C."/>
            <person name="Riley R."/>
            <person name="Ohm R."/>
            <person name="Sun H."/>
            <person name="Tunlid A."/>
            <person name="Henrissat B."/>
            <person name="Grigoriev I.V."/>
            <person name="Hibbett D.S."/>
            <person name="Martin F."/>
        </authorList>
    </citation>
    <scope>NUCLEOTIDE SEQUENCE [LARGE SCALE GENOMIC DNA]</scope>
    <source>
        <strain evidence="3">FD-334 SS-4</strain>
    </source>
</reference>
<proteinExistence type="predicted"/>
<name>A0A0D2M6V1_HYPSF</name>
<evidence type="ECO:0000313" key="3">
    <source>
        <dbReference type="Proteomes" id="UP000054270"/>
    </source>
</evidence>
<keyword evidence="3" id="KW-1185">Reference proteome</keyword>
<evidence type="ECO:0000313" key="2">
    <source>
        <dbReference type="EMBL" id="KJA18948.1"/>
    </source>
</evidence>
<feature type="compositionally biased region" description="Polar residues" evidence="1">
    <location>
        <begin position="42"/>
        <end position="52"/>
    </location>
</feature>
<dbReference type="OrthoDB" id="3028347at2759"/>
<sequence>MATQKSKQTRSKVNGRKNTPPEMTEKGQIRKRKYQKGRPKRLQTTAQPNETGAGSEDGLGDLVGNVGGMSFTVKKATRKRKLSIIRRSHTVQRESTPPSTINMPNLTDRFNFNVDRVSETEVKDLVDNLNYALENVIFQIVHQLNLKKKDIRPTITFDRVFKGNLDPAYMGALMPVYKLLRSGKCIESEDRDFFLDVLLHNKICQSLDQAWFTGRTFYGSQNDDDPLSNDVLERMYDDICGKNSWSSSQHWRSMTYSARFSLQHELEGKFNATLDILTNDILDSLKEIIFTVLPTNCPKFRQIVHDVVDGLQQAVGGVVQRSQEISATIQRDVVTSLMKVMLAPPKTSSQSNRSRFSQKYATVFDTAQNVRPTRGESILGTYKFGLCASLESGIKVLILPQVFTKSLLPLSKYT</sequence>
<dbReference type="AlphaFoldDB" id="A0A0D2M6V1"/>
<dbReference type="OMA" id="PPSTINM"/>
<feature type="compositionally biased region" description="Basic residues" evidence="1">
    <location>
        <begin position="29"/>
        <end position="41"/>
    </location>
</feature>